<dbReference type="Proteomes" id="UP000192872">
    <property type="component" value="Unassembled WGS sequence"/>
</dbReference>
<organism evidence="2 3">
    <name type="scientific">Candidatus Raskinella chloraquaticus</name>
    <dbReference type="NCBI Taxonomy" id="1951219"/>
    <lineage>
        <taxon>Bacteria</taxon>
        <taxon>Pseudomonadati</taxon>
        <taxon>Pseudomonadota</taxon>
        <taxon>Alphaproteobacteria</taxon>
        <taxon>Hyphomicrobiales</taxon>
        <taxon>Phreatobacteraceae</taxon>
        <taxon>Candidatus Raskinella</taxon>
    </lineage>
</organism>
<dbReference type="EMBL" id="LWDL01000001">
    <property type="protein sequence ID" value="OQW54734.1"/>
    <property type="molecule type" value="Genomic_DNA"/>
</dbReference>
<accession>A0A1W9I5M4</accession>
<evidence type="ECO:0000256" key="1">
    <source>
        <dbReference type="SAM" id="Phobius"/>
    </source>
</evidence>
<evidence type="ECO:0000313" key="3">
    <source>
        <dbReference type="Proteomes" id="UP000192872"/>
    </source>
</evidence>
<sequence length="81" mass="8959">MSSVVLFNVVLFLIPFVLYAVYLFVAERNPFHLSSWDKKRLVWLGVAGVLIIALMVGVIGPNVGRQLFGRNEAGEAASQRP</sequence>
<dbReference type="RefSeq" id="WP_376801504.1">
    <property type="nucleotide sequence ID" value="NZ_DBNB01000012.1"/>
</dbReference>
<dbReference type="AlphaFoldDB" id="A0A1W9I5M4"/>
<dbReference type="Pfam" id="PF19606">
    <property type="entry name" value="DUF6111"/>
    <property type="match status" value="1"/>
</dbReference>
<keyword evidence="1" id="KW-0812">Transmembrane</keyword>
<dbReference type="STRING" id="1827387.A4S15_03840"/>
<keyword evidence="1" id="KW-1133">Transmembrane helix</keyword>
<feature type="transmembrane region" description="Helical" evidence="1">
    <location>
        <begin position="6"/>
        <end position="25"/>
    </location>
</feature>
<evidence type="ECO:0000313" key="2">
    <source>
        <dbReference type="EMBL" id="OQW54734.1"/>
    </source>
</evidence>
<feature type="transmembrane region" description="Helical" evidence="1">
    <location>
        <begin position="41"/>
        <end position="60"/>
    </location>
</feature>
<protein>
    <submittedName>
        <fullName evidence="2">Uncharacterized protein</fullName>
    </submittedName>
</protein>
<reference evidence="2 3" key="1">
    <citation type="journal article" date="2017" name="Water Res.">
        <title>Comammox in drinking water systems.</title>
        <authorList>
            <person name="Wang Y."/>
            <person name="Ma L."/>
            <person name="Mao Y."/>
            <person name="Jiang X."/>
            <person name="Xia Y."/>
            <person name="Yu K."/>
            <person name="Li B."/>
            <person name="Zhang T."/>
        </authorList>
    </citation>
    <scope>NUCLEOTIDE SEQUENCE [LARGE SCALE GENOMIC DNA]</scope>
    <source>
        <strain evidence="2">SG_bin8</strain>
    </source>
</reference>
<comment type="caution">
    <text evidence="2">The sequence shown here is derived from an EMBL/GenBank/DDBJ whole genome shotgun (WGS) entry which is preliminary data.</text>
</comment>
<name>A0A1W9I5M4_9HYPH</name>
<dbReference type="InterPro" id="IPR046093">
    <property type="entry name" value="DUF6111"/>
</dbReference>
<gene>
    <name evidence="2" type="ORF">A4S15_03840</name>
</gene>
<keyword evidence="1" id="KW-0472">Membrane</keyword>
<proteinExistence type="predicted"/>